<evidence type="ECO:0000313" key="2">
    <source>
        <dbReference type="Proteomes" id="UP000314294"/>
    </source>
</evidence>
<reference evidence="1 2" key="1">
    <citation type="submission" date="2019-03" db="EMBL/GenBank/DDBJ databases">
        <title>First draft genome of Liparis tanakae, snailfish: a comprehensive survey of snailfish specific genes.</title>
        <authorList>
            <person name="Kim W."/>
            <person name="Song I."/>
            <person name="Jeong J.-H."/>
            <person name="Kim D."/>
            <person name="Kim S."/>
            <person name="Ryu S."/>
            <person name="Song J.Y."/>
            <person name="Lee S.K."/>
        </authorList>
    </citation>
    <scope>NUCLEOTIDE SEQUENCE [LARGE SCALE GENOMIC DNA]</scope>
    <source>
        <tissue evidence="1">Muscle</tissue>
    </source>
</reference>
<organism evidence="1 2">
    <name type="scientific">Liparis tanakae</name>
    <name type="common">Tanaka's snailfish</name>
    <dbReference type="NCBI Taxonomy" id="230148"/>
    <lineage>
        <taxon>Eukaryota</taxon>
        <taxon>Metazoa</taxon>
        <taxon>Chordata</taxon>
        <taxon>Craniata</taxon>
        <taxon>Vertebrata</taxon>
        <taxon>Euteleostomi</taxon>
        <taxon>Actinopterygii</taxon>
        <taxon>Neopterygii</taxon>
        <taxon>Teleostei</taxon>
        <taxon>Neoteleostei</taxon>
        <taxon>Acanthomorphata</taxon>
        <taxon>Eupercaria</taxon>
        <taxon>Perciformes</taxon>
        <taxon>Cottioidei</taxon>
        <taxon>Cottales</taxon>
        <taxon>Liparidae</taxon>
        <taxon>Liparis</taxon>
    </lineage>
</organism>
<protein>
    <submittedName>
        <fullName evidence="1">Uncharacterized protein</fullName>
    </submittedName>
</protein>
<comment type="caution">
    <text evidence="1">The sequence shown here is derived from an EMBL/GenBank/DDBJ whole genome shotgun (WGS) entry which is preliminary data.</text>
</comment>
<accession>A0A4Z2J5G6</accession>
<keyword evidence="2" id="KW-1185">Reference proteome</keyword>
<name>A0A4Z2J5G6_9TELE</name>
<dbReference type="AlphaFoldDB" id="A0A4Z2J5G6"/>
<dbReference type="Proteomes" id="UP000314294">
    <property type="component" value="Unassembled WGS sequence"/>
</dbReference>
<proteinExistence type="predicted"/>
<evidence type="ECO:0000313" key="1">
    <source>
        <dbReference type="EMBL" id="TNN85420.1"/>
    </source>
</evidence>
<dbReference type="EMBL" id="SRLO01000021">
    <property type="protein sequence ID" value="TNN85420.1"/>
    <property type="molecule type" value="Genomic_DNA"/>
</dbReference>
<gene>
    <name evidence="1" type="ORF">EYF80_004442</name>
</gene>
<sequence>MALPLVAQLVCGGKRRGHMLVYISSCWLSVDHNNMGPASVEHKLGGTSGDTIVSGRLSVSSTGKSWQRDDSLRLVVGPPRWRCRRQTATQDYSCRAFVSADY</sequence>